<name>A0A0F9FG31_9ZZZZ</name>
<proteinExistence type="predicted"/>
<accession>A0A0F9FG31</accession>
<dbReference type="EMBL" id="LAZR01032724">
    <property type="protein sequence ID" value="KKL50092.1"/>
    <property type="molecule type" value="Genomic_DNA"/>
</dbReference>
<sequence>SEYHNLNYSHDAIPELGIKKKVYKFNKNLKTIKFKAKSNLEAKKYDKDHQKYFQKEYRGYNFDFYSFIFYFEDYTLYKPYLEKIRLWFPSVKKNNKEDLVLHFRLTNRLVWETHYKNFVKPEAYREVIKFNFKFKRLFIVTDAEKWDYVNKKDIENIKKKIAIQYKGNPTQFIPTNVSVKFMNRLVDNLKEFNPILYNGKSMIDDFNFIRSFDQVMFKNSTFAWWASVLGNALKVGAFGPWKPGKGKKKNRNLGQADFPGWFSWGEIDDLMNKPKGH</sequence>
<protein>
    <recommendedName>
        <fullName evidence="2">Glycosyl transferase family 11</fullName>
    </recommendedName>
</protein>
<comment type="caution">
    <text evidence="1">The sequence shown here is derived from an EMBL/GenBank/DDBJ whole genome shotgun (WGS) entry which is preliminary data.</text>
</comment>
<feature type="non-terminal residue" evidence="1">
    <location>
        <position position="1"/>
    </location>
</feature>
<evidence type="ECO:0000313" key="1">
    <source>
        <dbReference type="EMBL" id="KKL50092.1"/>
    </source>
</evidence>
<dbReference type="AlphaFoldDB" id="A0A0F9FG31"/>
<reference evidence="1" key="1">
    <citation type="journal article" date="2015" name="Nature">
        <title>Complex archaea that bridge the gap between prokaryotes and eukaryotes.</title>
        <authorList>
            <person name="Spang A."/>
            <person name="Saw J.H."/>
            <person name="Jorgensen S.L."/>
            <person name="Zaremba-Niedzwiedzka K."/>
            <person name="Martijn J."/>
            <person name="Lind A.E."/>
            <person name="van Eijk R."/>
            <person name="Schleper C."/>
            <person name="Guy L."/>
            <person name="Ettema T.J."/>
        </authorList>
    </citation>
    <scope>NUCLEOTIDE SEQUENCE</scope>
</reference>
<organism evidence="1">
    <name type="scientific">marine sediment metagenome</name>
    <dbReference type="NCBI Taxonomy" id="412755"/>
    <lineage>
        <taxon>unclassified sequences</taxon>
        <taxon>metagenomes</taxon>
        <taxon>ecological metagenomes</taxon>
    </lineage>
</organism>
<gene>
    <name evidence="1" type="ORF">LCGC14_2308950</name>
</gene>
<evidence type="ECO:0008006" key="2">
    <source>
        <dbReference type="Google" id="ProtNLM"/>
    </source>
</evidence>